<gene>
    <name evidence="1" type="ORF">AVEN_44576_1</name>
</gene>
<evidence type="ECO:0000313" key="1">
    <source>
        <dbReference type="EMBL" id="GBM78046.1"/>
    </source>
</evidence>
<organism evidence="1 2">
    <name type="scientific">Araneus ventricosus</name>
    <name type="common">Orbweaver spider</name>
    <name type="synonym">Epeira ventricosa</name>
    <dbReference type="NCBI Taxonomy" id="182803"/>
    <lineage>
        <taxon>Eukaryota</taxon>
        <taxon>Metazoa</taxon>
        <taxon>Ecdysozoa</taxon>
        <taxon>Arthropoda</taxon>
        <taxon>Chelicerata</taxon>
        <taxon>Arachnida</taxon>
        <taxon>Araneae</taxon>
        <taxon>Araneomorphae</taxon>
        <taxon>Entelegynae</taxon>
        <taxon>Araneoidea</taxon>
        <taxon>Araneidae</taxon>
        <taxon>Araneus</taxon>
    </lineage>
</organism>
<dbReference type="AlphaFoldDB" id="A0A4Y2IM41"/>
<name>A0A4Y2IM41_ARAVE</name>
<sequence length="97" mass="11089">MCCINIAENLFCNCGVKFVITTSQRTCFASGLVDYALLLCRKFAAKLPHQVCHDKLQEKSHLLQVCMLWHHRGIWQILNCDFMQIGSALFVMSPIDQ</sequence>
<evidence type="ECO:0000313" key="2">
    <source>
        <dbReference type="Proteomes" id="UP000499080"/>
    </source>
</evidence>
<protein>
    <submittedName>
        <fullName evidence="1">Uncharacterized protein</fullName>
    </submittedName>
</protein>
<dbReference type="EMBL" id="BGPR01002730">
    <property type="protein sequence ID" value="GBM78046.1"/>
    <property type="molecule type" value="Genomic_DNA"/>
</dbReference>
<reference evidence="1 2" key="1">
    <citation type="journal article" date="2019" name="Sci. Rep.">
        <title>Orb-weaving spider Araneus ventricosus genome elucidates the spidroin gene catalogue.</title>
        <authorList>
            <person name="Kono N."/>
            <person name="Nakamura H."/>
            <person name="Ohtoshi R."/>
            <person name="Moran D.A.P."/>
            <person name="Shinohara A."/>
            <person name="Yoshida Y."/>
            <person name="Fujiwara M."/>
            <person name="Mori M."/>
            <person name="Tomita M."/>
            <person name="Arakawa K."/>
        </authorList>
    </citation>
    <scope>NUCLEOTIDE SEQUENCE [LARGE SCALE GENOMIC DNA]</scope>
</reference>
<proteinExistence type="predicted"/>
<dbReference type="Proteomes" id="UP000499080">
    <property type="component" value="Unassembled WGS sequence"/>
</dbReference>
<comment type="caution">
    <text evidence="1">The sequence shown here is derived from an EMBL/GenBank/DDBJ whole genome shotgun (WGS) entry which is preliminary data.</text>
</comment>
<accession>A0A4Y2IM41</accession>
<keyword evidence="2" id="KW-1185">Reference proteome</keyword>